<evidence type="ECO:0000256" key="1">
    <source>
        <dbReference type="SAM" id="MobiDB-lite"/>
    </source>
</evidence>
<sequence>MVQPMLRRTAGLKMRRRVQREAGSWPRRSCGCPTGPLRRARTKRGSARAPGNPPGHLIGRPRCAVLEWRGSPKRTDGRDRAARPRRSCRAGRPLAARQRAPPGTIQTGAGVRTRECRQASADLCVGRPYPTEDGSAAVRAVAVRLPGTRRVQR</sequence>
<protein>
    <submittedName>
        <fullName evidence="2">Uncharacterized protein</fullName>
    </submittedName>
</protein>
<organism evidence="2 3">
    <name type="scientific">Pleurodeles waltl</name>
    <name type="common">Iberian ribbed newt</name>
    <dbReference type="NCBI Taxonomy" id="8319"/>
    <lineage>
        <taxon>Eukaryota</taxon>
        <taxon>Metazoa</taxon>
        <taxon>Chordata</taxon>
        <taxon>Craniata</taxon>
        <taxon>Vertebrata</taxon>
        <taxon>Euteleostomi</taxon>
        <taxon>Amphibia</taxon>
        <taxon>Batrachia</taxon>
        <taxon>Caudata</taxon>
        <taxon>Salamandroidea</taxon>
        <taxon>Salamandridae</taxon>
        <taxon>Pleurodelinae</taxon>
        <taxon>Pleurodeles</taxon>
    </lineage>
</organism>
<name>A0AAV7UA95_PLEWA</name>
<dbReference type="AlphaFoldDB" id="A0AAV7UA95"/>
<feature type="compositionally biased region" description="Basic and acidic residues" evidence="1">
    <location>
        <begin position="73"/>
        <end position="82"/>
    </location>
</feature>
<dbReference type="EMBL" id="JANPWB010000005">
    <property type="protein sequence ID" value="KAJ1185830.1"/>
    <property type="molecule type" value="Genomic_DNA"/>
</dbReference>
<comment type="caution">
    <text evidence="2">The sequence shown here is derived from an EMBL/GenBank/DDBJ whole genome shotgun (WGS) entry which is preliminary data.</text>
</comment>
<accession>A0AAV7UA95</accession>
<proteinExistence type="predicted"/>
<keyword evidence="3" id="KW-1185">Reference proteome</keyword>
<reference evidence="2" key="1">
    <citation type="journal article" date="2022" name="bioRxiv">
        <title>Sequencing and chromosome-scale assembly of the giantPleurodeles waltlgenome.</title>
        <authorList>
            <person name="Brown T."/>
            <person name="Elewa A."/>
            <person name="Iarovenko S."/>
            <person name="Subramanian E."/>
            <person name="Araus A.J."/>
            <person name="Petzold A."/>
            <person name="Susuki M."/>
            <person name="Suzuki K.-i.T."/>
            <person name="Hayashi T."/>
            <person name="Toyoda A."/>
            <person name="Oliveira C."/>
            <person name="Osipova E."/>
            <person name="Leigh N.D."/>
            <person name="Simon A."/>
            <person name="Yun M.H."/>
        </authorList>
    </citation>
    <scope>NUCLEOTIDE SEQUENCE</scope>
    <source>
        <strain evidence="2">20211129_DDA</strain>
        <tissue evidence="2">Liver</tissue>
    </source>
</reference>
<dbReference type="Proteomes" id="UP001066276">
    <property type="component" value="Chromosome 3_1"/>
</dbReference>
<evidence type="ECO:0000313" key="3">
    <source>
        <dbReference type="Proteomes" id="UP001066276"/>
    </source>
</evidence>
<feature type="region of interest" description="Disordered" evidence="1">
    <location>
        <begin position="20"/>
        <end position="113"/>
    </location>
</feature>
<evidence type="ECO:0000313" key="2">
    <source>
        <dbReference type="EMBL" id="KAJ1185830.1"/>
    </source>
</evidence>
<gene>
    <name evidence="2" type="ORF">NDU88_002617</name>
</gene>